<sequence length="438" mass="50255">MDFPTYVAIYNYITRKTFPGGSTEAIKASIRFKGSKYLALKGHLYEKVIQESDNKEYYGRKLLHEGTIDNAILRAHNEGHLGVNNTWNKVKLQFMSKGLSKKVKELVDTCMTCQARRKIRNRRVTPGYPVPTPSRPFYLVSCDIVGPLEETPSGNKYIIVAVDYLTKWPIAAAIKDATAETTEQFIQDHIVSVHGTPSFLITDRGSNYVSTYLKTYLNKIECTHRMSTSRRPQSNGQVERMNYTLVQTMAKLRRDDGNKPWDNYIQAALMTIRTMTNEATGYTPSMLLYGYDMRTPSTWVPPRYDYIVGEVEEEIARRAKEIENWLVEVRLIAKENSDIKKLKRKVVYDKTVVPRPLFKIGDKVLMKDHYPPEKFADKFIGPLEVIKVNAATGTYHLLGPHQNRLKDAVHGDILVPFRESKRMIPDVMVTRAMIQFQS</sequence>
<dbReference type="PANTHER" id="PTHR37984">
    <property type="entry name" value="PROTEIN CBG26694"/>
    <property type="match status" value="1"/>
</dbReference>
<name>A0A8H7QFW7_9FUNG</name>
<dbReference type="GO" id="GO:0003676">
    <property type="term" value="F:nucleic acid binding"/>
    <property type="evidence" value="ECO:0007669"/>
    <property type="project" value="InterPro"/>
</dbReference>
<dbReference type="EMBL" id="JAEPRD010000495">
    <property type="protein sequence ID" value="KAG2191010.1"/>
    <property type="molecule type" value="Genomic_DNA"/>
</dbReference>
<evidence type="ECO:0000259" key="1">
    <source>
        <dbReference type="PROSITE" id="PS50994"/>
    </source>
</evidence>
<dbReference type="Gene3D" id="3.30.420.10">
    <property type="entry name" value="Ribonuclease H-like superfamily/Ribonuclease H"/>
    <property type="match status" value="1"/>
</dbReference>
<evidence type="ECO:0000313" key="2">
    <source>
        <dbReference type="EMBL" id="KAG2191010.1"/>
    </source>
</evidence>
<dbReference type="InterPro" id="IPR050951">
    <property type="entry name" value="Retrovirus_Pol_polyprotein"/>
</dbReference>
<evidence type="ECO:0000313" key="3">
    <source>
        <dbReference type="Proteomes" id="UP000603453"/>
    </source>
</evidence>
<dbReference type="GO" id="GO:0015074">
    <property type="term" value="P:DNA integration"/>
    <property type="evidence" value="ECO:0007669"/>
    <property type="project" value="InterPro"/>
</dbReference>
<reference evidence="2" key="1">
    <citation type="submission" date="2020-12" db="EMBL/GenBank/DDBJ databases">
        <title>Metabolic potential, ecology and presence of endohyphal bacteria is reflected in genomic diversity of Mucoromycotina.</title>
        <authorList>
            <person name="Muszewska A."/>
            <person name="Okrasinska A."/>
            <person name="Steczkiewicz K."/>
            <person name="Drgas O."/>
            <person name="Orlowska M."/>
            <person name="Perlinska-Lenart U."/>
            <person name="Aleksandrzak-Piekarczyk T."/>
            <person name="Szatraj K."/>
            <person name="Zielenkiewicz U."/>
            <person name="Pilsyk S."/>
            <person name="Malc E."/>
            <person name="Mieczkowski P."/>
            <person name="Kruszewska J.S."/>
            <person name="Biernat P."/>
            <person name="Pawlowska J."/>
        </authorList>
    </citation>
    <scope>NUCLEOTIDE SEQUENCE</scope>
    <source>
        <strain evidence="2">WA0000017839</strain>
    </source>
</reference>
<feature type="domain" description="Integrase catalytic" evidence="1">
    <location>
        <begin position="132"/>
        <end position="292"/>
    </location>
</feature>
<dbReference type="InterPro" id="IPR036397">
    <property type="entry name" value="RNaseH_sf"/>
</dbReference>
<dbReference type="InterPro" id="IPR001584">
    <property type="entry name" value="Integrase_cat-core"/>
</dbReference>
<proteinExistence type="predicted"/>
<dbReference type="PROSITE" id="PS50994">
    <property type="entry name" value="INTEGRASE"/>
    <property type="match status" value="1"/>
</dbReference>
<dbReference type="AlphaFoldDB" id="A0A8H7QFW7"/>
<dbReference type="InterPro" id="IPR041588">
    <property type="entry name" value="Integrase_H2C2"/>
</dbReference>
<organism evidence="2 3">
    <name type="scientific">Mucor saturninus</name>
    <dbReference type="NCBI Taxonomy" id="64648"/>
    <lineage>
        <taxon>Eukaryota</taxon>
        <taxon>Fungi</taxon>
        <taxon>Fungi incertae sedis</taxon>
        <taxon>Mucoromycota</taxon>
        <taxon>Mucoromycotina</taxon>
        <taxon>Mucoromycetes</taxon>
        <taxon>Mucorales</taxon>
        <taxon>Mucorineae</taxon>
        <taxon>Mucoraceae</taxon>
        <taxon>Mucor</taxon>
    </lineage>
</organism>
<dbReference type="Proteomes" id="UP000603453">
    <property type="component" value="Unassembled WGS sequence"/>
</dbReference>
<dbReference type="PANTHER" id="PTHR37984:SF5">
    <property type="entry name" value="PROTEIN NYNRIN-LIKE"/>
    <property type="match status" value="1"/>
</dbReference>
<protein>
    <recommendedName>
        <fullName evidence="1">Integrase catalytic domain-containing protein</fullName>
    </recommendedName>
</protein>
<dbReference type="SUPFAM" id="SSF53098">
    <property type="entry name" value="Ribonuclease H-like"/>
    <property type="match status" value="1"/>
</dbReference>
<dbReference type="OrthoDB" id="5592268at2759"/>
<gene>
    <name evidence="2" type="ORF">INT47_007878</name>
</gene>
<dbReference type="Pfam" id="PF17921">
    <property type="entry name" value="Integrase_H2C2"/>
    <property type="match status" value="1"/>
</dbReference>
<dbReference type="InterPro" id="IPR012337">
    <property type="entry name" value="RNaseH-like_sf"/>
</dbReference>
<dbReference type="Gene3D" id="1.10.340.70">
    <property type="match status" value="1"/>
</dbReference>
<dbReference type="Pfam" id="PF00665">
    <property type="entry name" value="rve"/>
    <property type="match status" value="1"/>
</dbReference>
<keyword evidence="3" id="KW-1185">Reference proteome</keyword>
<comment type="caution">
    <text evidence="2">The sequence shown here is derived from an EMBL/GenBank/DDBJ whole genome shotgun (WGS) entry which is preliminary data.</text>
</comment>
<dbReference type="FunFam" id="3.30.420.10:FF:000032">
    <property type="entry name" value="Retrovirus-related Pol polyprotein from transposon 297-like Protein"/>
    <property type="match status" value="1"/>
</dbReference>
<feature type="non-terminal residue" evidence="2">
    <location>
        <position position="438"/>
    </location>
</feature>
<dbReference type="GO" id="GO:0005634">
    <property type="term" value="C:nucleus"/>
    <property type="evidence" value="ECO:0007669"/>
    <property type="project" value="UniProtKB-ARBA"/>
</dbReference>
<accession>A0A8H7QFW7</accession>